<dbReference type="Proteomes" id="UP000887116">
    <property type="component" value="Unassembled WGS sequence"/>
</dbReference>
<evidence type="ECO:0000256" key="1">
    <source>
        <dbReference type="SAM" id="MobiDB-lite"/>
    </source>
</evidence>
<dbReference type="InterPro" id="IPR012337">
    <property type="entry name" value="RNaseH-like_sf"/>
</dbReference>
<gene>
    <name evidence="2" type="primary">ZBED5</name>
    <name evidence="2" type="ORF">TNCT_116781</name>
</gene>
<sequence>MDKFLRRKDSSSRTDDEEPSTSVTIHLKKVVKRKCDEDYIKYGFSWCGDETAPRPQCIICVDQLSNESMVPSKLKRHLYSSHPSCANKDKQYFKRCLEQNKKQKKFMKSAVTVSEKALEASYNFAKLIARQKKTHTVGETFIKPTCMAIVRLMLGPNEVKEVNKVSLSADTVERRIHDMSSEILGTLIKKLLSAEKFALQIDETTDIKNKAQLIAIVRFVDEDFIKEHYLFCKEVTERTTGEEIFRVTDDFFKICNIQWSNCIAVCTDGAATMTGSKKDLAQQHLSMLQQKFDQYFYSINTEQYDWIRNPFATNAISSTEALPLQIREEFTDLNNDMTLKLYFSEVPLDVFWIYVKKEYPHISYKAILTLLPFSTTYLCEQSFSTLVLIKNDKRSCLKDFDQELRVASSNIEPNIKLLCSLKQAQVSHY</sequence>
<name>A0A8X6GII1_TRICU</name>
<keyword evidence="3" id="KW-1185">Reference proteome</keyword>
<dbReference type="PANTHER" id="PTHR45913:SF19">
    <property type="entry name" value="LOW QUALITY PROTEIN: ZINC FINGER BED DOMAIN-CONTAINING PROTEIN 5-LIKE"/>
    <property type="match status" value="1"/>
</dbReference>
<reference evidence="2" key="1">
    <citation type="submission" date="2020-07" db="EMBL/GenBank/DDBJ databases">
        <title>Multicomponent nature underlies the extraordinary mechanical properties of spider dragline silk.</title>
        <authorList>
            <person name="Kono N."/>
            <person name="Nakamura H."/>
            <person name="Mori M."/>
            <person name="Yoshida Y."/>
            <person name="Ohtoshi R."/>
            <person name="Malay A.D."/>
            <person name="Moran D.A.P."/>
            <person name="Tomita M."/>
            <person name="Numata K."/>
            <person name="Arakawa K."/>
        </authorList>
    </citation>
    <scope>NUCLEOTIDE SEQUENCE</scope>
</reference>
<protein>
    <submittedName>
        <fullName evidence="2">Zinc finger BED domain-containing protein 5</fullName>
    </submittedName>
</protein>
<dbReference type="PANTHER" id="PTHR45913">
    <property type="entry name" value="EPM2A-INTERACTING PROTEIN 1"/>
    <property type="match status" value="1"/>
</dbReference>
<dbReference type="EMBL" id="BMAO01012673">
    <property type="protein sequence ID" value="GFQ83173.1"/>
    <property type="molecule type" value="Genomic_DNA"/>
</dbReference>
<feature type="compositionally biased region" description="Basic and acidic residues" evidence="1">
    <location>
        <begin position="1"/>
        <end position="14"/>
    </location>
</feature>
<accession>A0A8X6GII1</accession>
<evidence type="ECO:0000313" key="2">
    <source>
        <dbReference type="EMBL" id="GFQ83173.1"/>
    </source>
</evidence>
<dbReference type="SUPFAM" id="SSF53098">
    <property type="entry name" value="Ribonuclease H-like"/>
    <property type="match status" value="1"/>
</dbReference>
<dbReference type="OrthoDB" id="6429310at2759"/>
<dbReference type="AlphaFoldDB" id="A0A8X6GII1"/>
<organism evidence="2 3">
    <name type="scientific">Trichonephila clavata</name>
    <name type="common">Joro spider</name>
    <name type="synonym">Nephila clavata</name>
    <dbReference type="NCBI Taxonomy" id="2740835"/>
    <lineage>
        <taxon>Eukaryota</taxon>
        <taxon>Metazoa</taxon>
        <taxon>Ecdysozoa</taxon>
        <taxon>Arthropoda</taxon>
        <taxon>Chelicerata</taxon>
        <taxon>Arachnida</taxon>
        <taxon>Araneae</taxon>
        <taxon>Araneomorphae</taxon>
        <taxon>Entelegynae</taxon>
        <taxon>Araneoidea</taxon>
        <taxon>Nephilidae</taxon>
        <taxon>Trichonephila</taxon>
    </lineage>
</organism>
<evidence type="ECO:0000313" key="3">
    <source>
        <dbReference type="Proteomes" id="UP000887116"/>
    </source>
</evidence>
<comment type="caution">
    <text evidence="2">The sequence shown here is derived from an EMBL/GenBank/DDBJ whole genome shotgun (WGS) entry which is preliminary data.</text>
</comment>
<proteinExistence type="predicted"/>
<feature type="region of interest" description="Disordered" evidence="1">
    <location>
        <begin position="1"/>
        <end position="20"/>
    </location>
</feature>